<dbReference type="EMBL" id="JAIWYP010000001">
    <property type="protein sequence ID" value="KAH3881057.1"/>
    <property type="molecule type" value="Genomic_DNA"/>
</dbReference>
<proteinExistence type="predicted"/>
<gene>
    <name evidence="6" type="ORF">DPMN_004981</name>
</gene>
<keyword evidence="1" id="KW-1017">Isopeptide bond</keyword>
<dbReference type="PANTHER" id="PTHR46963:SF2">
    <property type="match status" value="1"/>
</dbReference>
<accession>A0A9D4RWD8</accession>
<evidence type="ECO:0000256" key="2">
    <source>
        <dbReference type="ARBA" id="ARBA00022553"/>
    </source>
</evidence>
<feature type="domain" description="ZMYM2-like/QRICH1 C-terminal" evidence="4">
    <location>
        <begin position="176"/>
        <end position="315"/>
    </location>
</feature>
<dbReference type="AlphaFoldDB" id="A0A9D4RWD8"/>
<evidence type="ECO:0000256" key="3">
    <source>
        <dbReference type="ARBA" id="ARBA00022843"/>
    </source>
</evidence>
<organism evidence="6 7">
    <name type="scientific">Dreissena polymorpha</name>
    <name type="common">Zebra mussel</name>
    <name type="synonym">Mytilus polymorpha</name>
    <dbReference type="NCBI Taxonomy" id="45954"/>
    <lineage>
        <taxon>Eukaryota</taxon>
        <taxon>Metazoa</taxon>
        <taxon>Spiralia</taxon>
        <taxon>Lophotrochozoa</taxon>
        <taxon>Mollusca</taxon>
        <taxon>Bivalvia</taxon>
        <taxon>Autobranchia</taxon>
        <taxon>Heteroconchia</taxon>
        <taxon>Euheterodonta</taxon>
        <taxon>Imparidentia</taxon>
        <taxon>Neoheterodontei</taxon>
        <taxon>Myida</taxon>
        <taxon>Dreissenoidea</taxon>
        <taxon>Dreissenidae</taxon>
        <taxon>Dreissena</taxon>
    </lineage>
</organism>
<dbReference type="Pfam" id="PF12012">
    <property type="entry name" value="DUF3504"/>
    <property type="match status" value="1"/>
</dbReference>
<comment type="caution">
    <text evidence="6">The sequence shown here is derived from an EMBL/GenBank/DDBJ whole genome shotgun (WGS) entry which is preliminary data.</text>
</comment>
<reference evidence="6" key="2">
    <citation type="submission" date="2020-11" db="EMBL/GenBank/DDBJ databases">
        <authorList>
            <person name="McCartney M.A."/>
            <person name="Auch B."/>
            <person name="Kono T."/>
            <person name="Mallez S."/>
            <person name="Becker A."/>
            <person name="Gohl D.M."/>
            <person name="Silverstein K.A.T."/>
            <person name="Koren S."/>
            <person name="Bechman K.B."/>
            <person name="Herman A."/>
            <person name="Abrahante J.E."/>
            <person name="Garbe J."/>
        </authorList>
    </citation>
    <scope>NUCLEOTIDE SEQUENCE</scope>
    <source>
        <strain evidence="6">Duluth1</strain>
        <tissue evidence="6">Whole animal</tissue>
    </source>
</reference>
<evidence type="ECO:0000259" key="4">
    <source>
        <dbReference type="Pfam" id="PF12012"/>
    </source>
</evidence>
<name>A0A9D4RWD8_DREPO</name>
<evidence type="ECO:0000259" key="5">
    <source>
        <dbReference type="Pfam" id="PF25561"/>
    </source>
</evidence>
<feature type="domain" description="QRICH1-like" evidence="5">
    <location>
        <begin position="51"/>
        <end position="154"/>
    </location>
</feature>
<keyword evidence="3" id="KW-0832">Ubl conjugation</keyword>
<reference evidence="6" key="1">
    <citation type="journal article" date="2019" name="bioRxiv">
        <title>The Genome of the Zebra Mussel, Dreissena polymorpha: A Resource for Invasive Species Research.</title>
        <authorList>
            <person name="McCartney M.A."/>
            <person name="Auch B."/>
            <person name="Kono T."/>
            <person name="Mallez S."/>
            <person name="Zhang Y."/>
            <person name="Obille A."/>
            <person name="Becker A."/>
            <person name="Abrahante J.E."/>
            <person name="Garbe J."/>
            <person name="Badalamenti J.P."/>
            <person name="Herman A."/>
            <person name="Mangelson H."/>
            <person name="Liachko I."/>
            <person name="Sullivan S."/>
            <person name="Sone E.D."/>
            <person name="Koren S."/>
            <person name="Silverstein K.A.T."/>
            <person name="Beckman K.B."/>
            <person name="Gohl D.M."/>
        </authorList>
    </citation>
    <scope>NUCLEOTIDE SEQUENCE</scope>
    <source>
        <strain evidence="6">Duluth1</strain>
        <tissue evidence="6">Whole animal</tissue>
    </source>
</reference>
<evidence type="ECO:0000313" key="6">
    <source>
        <dbReference type="EMBL" id="KAH3881057.1"/>
    </source>
</evidence>
<evidence type="ECO:0000313" key="7">
    <source>
        <dbReference type="Proteomes" id="UP000828390"/>
    </source>
</evidence>
<dbReference type="Proteomes" id="UP000828390">
    <property type="component" value="Unassembled WGS sequence"/>
</dbReference>
<dbReference type="Pfam" id="PF25561">
    <property type="entry name" value="QRICH1"/>
    <property type="match status" value="1"/>
</dbReference>
<keyword evidence="7" id="KW-1185">Reference proteome</keyword>
<evidence type="ECO:0008006" key="8">
    <source>
        <dbReference type="Google" id="ProtNLM"/>
    </source>
</evidence>
<keyword evidence="2" id="KW-0597">Phosphoprotein</keyword>
<dbReference type="InterPro" id="IPR021893">
    <property type="entry name" value="ZMYM2-like_C"/>
</dbReference>
<dbReference type="InterPro" id="IPR057926">
    <property type="entry name" value="QRICH1_dom"/>
</dbReference>
<sequence length="317" mass="36597">MEEPSCNEIIQKPPTEEKILVSNEIKENDHKSKEIKGFVPISLGDIDKYNAQQKNKNTVRKHDSNLKKLKTFLKQQQLPTDITQIEMKELDNILCMFILSIRKENGDEYETTSLRSFVSSIDKELQLNNYQFTIAKGQRQGFPRFRETLSSKMKKVKKEGKGNKANAAQPIEQHEIQKLYDEGQLGNGSPQAIINSLWFRFTTNFGMRSVEEHYNLRWGDVKLCRDVEGDEYLELVERQTKTRTGATDEARTVPPRIWANDEDPSKCVVATYRIYASKRPHRFSEPSDPFYLSTSTKANITATTGNEQWFISMKMGI</sequence>
<evidence type="ECO:0000256" key="1">
    <source>
        <dbReference type="ARBA" id="ARBA00022499"/>
    </source>
</evidence>
<protein>
    <recommendedName>
        <fullName evidence="8">DUF3504 domain-containing protein</fullName>
    </recommendedName>
</protein>
<dbReference type="PANTHER" id="PTHR46963">
    <property type="entry name" value="SIMILAR TO RIKEN CDNA E130308A19"/>
    <property type="match status" value="1"/>
</dbReference>
<dbReference type="InterPro" id="IPR042838">
    <property type="entry name" value="KIAA1958"/>
</dbReference>